<evidence type="ECO:0000256" key="1">
    <source>
        <dbReference type="SAM" id="MobiDB-lite"/>
    </source>
</evidence>
<accession>A0A8D8Y9A7</accession>
<reference evidence="2" key="1">
    <citation type="submission" date="2021-05" db="EMBL/GenBank/DDBJ databases">
        <authorList>
            <person name="Alioto T."/>
            <person name="Alioto T."/>
            <person name="Gomez Garrido J."/>
        </authorList>
    </citation>
    <scope>NUCLEOTIDE SEQUENCE</scope>
</reference>
<dbReference type="EMBL" id="HBUF01367501">
    <property type="protein sequence ID" value="CAG6724370.1"/>
    <property type="molecule type" value="Transcribed_RNA"/>
</dbReference>
<feature type="compositionally biased region" description="Basic residues" evidence="1">
    <location>
        <begin position="28"/>
        <end position="49"/>
    </location>
</feature>
<dbReference type="EMBL" id="HBUF01367498">
    <property type="protein sequence ID" value="CAG6724366.1"/>
    <property type="molecule type" value="Transcribed_RNA"/>
</dbReference>
<feature type="region of interest" description="Disordered" evidence="1">
    <location>
        <begin position="6"/>
        <end position="62"/>
    </location>
</feature>
<sequence>MLLILVIHKEKKEKPSMEKTEKENPSKEKRKNYRKNRNVMKKERRRRRRRDQERGRRSGWWGGASQCEQCVSGVSEDVLVSTSYEGSHAHSLRRAPVQMSGRIL</sequence>
<name>A0A8D8Y9A7_9HEMI</name>
<protein>
    <submittedName>
        <fullName evidence="2">Uncharacterized protein</fullName>
    </submittedName>
</protein>
<evidence type="ECO:0000313" key="2">
    <source>
        <dbReference type="EMBL" id="CAG6724368.1"/>
    </source>
</evidence>
<dbReference type="AlphaFoldDB" id="A0A8D8Y9A7"/>
<organism evidence="2">
    <name type="scientific">Cacopsylla melanoneura</name>
    <dbReference type="NCBI Taxonomy" id="428564"/>
    <lineage>
        <taxon>Eukaryota</taxon>
        <taxon>Metazoa</taxon>
        <taxon>Ecdysozoa</taxon>
        <taxon>Arthropoda</taxon>
        <taxon>Hexapoda</taxon>
        <taxon>Insecta</taxon>
        <taxon>Pterygota</taxon>
        <taxon>Neoptera</taxon>
        <taxon>Paraneoptera</taxon>
        <taxon>Hemiptera</taxon>
        <taxon>Sternorrhyncha</taxon>
        <taxon>Psylloidea</taxon>
        <taxon>Psyllidae</taxon>
        <taxon>Psyllinae</taxon>
        <taxon>Cacopsylla</taxon>
    </lineage>
</organism>
<feature type="compositionally biased region" description="Basic and acidic residues" evidence="1">
    <location>
        <begin position="7"/>
        <end position="27"/>
    </location>
</feature>
<proteinExistence type="predicted"/>
<dbReference type="EMBL" id="HBUF01367499">
    <property type="protein sequence ID" value="CAG6724368.1"/>
    <property type="molecule type" value="Transcribed_RNA"/>
</dbReference>